<accession>A0ABS2JQ29</accession>
<feature type="domain" description="Peptide methionine sulphoxide reductase MsrA" evidence="6">
    <location>
        <begin position="56"/>
        <end position="208"/>
    </location>
</feature>
<dbReference type="EMBL" id="JADIKC010000003">
    <property type="protein sequence ID" value="MBM7121132.1"/>
    <property type="molecule type" value="Genomic_DNA"/>
</dbReference>
<dbReference type="PROSITE" id="PS51257">
    <property type="entry name" value="PROKAR_LIPOPROTEIN"/>
    <property type="match status" value="1"/>
</dbReference>
<evidence type="ECO:0000259" key="6">
    <source>
        <dbReference type="Pfam" id="PF01625"/>
    </source>
</evidence>
<evidence type="ECO:0000256" key="3">
    <source>
        <dbReference type="ARBA" id="ARBA00048782"/>
    </source>
</evidence>
<feature type="chain" id="PRO_5047056893" description="Peptide methionine sulfoxide reductase MsrA" evidence="5">
    <location>
        <begin position="35"/>
        <end position="240"/>
    </location>
</feature>
<comment type="function">
    <text evidence="4">Has an important function as a repair enzyme for proteins that have been inactivated by oxidation. Catalyzes the reversible oxidation-reduction of methionine sulfoxide in proteins to methionine.</text>
</comment>
<keyword evidence="1 4" id="KW-0560">Oxidoreductase</keyword>
<dbReference type="InterPro" id="IPR002569">
    <property type="entry name" value="Met_Sox_Rdtase_MsrA_dom"/>
</dbReference>
<reference evidence="7 8" key="1">
    <citation type="submission" date="2020-10" db="EMBL/GenBank/DDBJ databases">
        <title>Phylogeny of dyella-like bacteria.</title>
        <authorList>
            <person name="Fu J."/>
        </authorList>
    </citation>
    <scope>NUCLEOTIDE SEQUENCE [LARGE SCALE GENOMIC DNA]</scope>
    <source>
        <strain evidence="7 8">THG-B117</strain>
    </source>
</reference>
<evidence type="ECO:0000256" key="4">
    <source>
        <dbReference type="HAMAP-Rule" id="MF_01401"/>
    </source>
</evidence>
<dbReference type="Pfam" id="PF01625">
    <property type="entry name" value="PMSR"/>
    <property type="match status" value="1"/>
</dbReference>
<comment type="catalytic activity">
    <reaction evidence="3 4">
        <text>[thioredoxin]-disulfide + L-methionine + H2O = L-methionine (S)-S-oxide + [thioredoxin]-dithiol</text>
        <dbReference type="Rhea" id="RHEA:19993"/>
        <dbReference type="Rhea" id="RHEA-COMP:10698"/>
        <dbReference type="Rhea" id="RHEA-COMP:10700"/>
        <dbReference type="ChEBI" id="CHEBI:15377"/>
        <dbReference type="ChEBI" id="CHEBI:29950"/>
        <dbReference type="ChEBI" id="CHEBI:50058"/>
        <dbReference type="ChEBI" id="CHEBI:57844"/>
        <dbReference type="ChEBI" id="CHEBI:58772"/>
        <dbReference type="EC" id="1.8.4.11"/>
    </reaction>
</comment>
<comment type="caution">
    <text evidence="7">The sequence shown here is derived from an EMBL/GenBank/DDBJ whole genome shotgun (WGS) entry which is preliminary data.</text>
</comment>
<evidence type="ECO:0000256" key="1">
    <source>
        <dbReference type="ARBA" id="ARBA00023002"/>
    </source>
</evidence>
<dbReference type="InterPro" id="IPR036509">
    <property type="entry name" value="Met_Sox_Rdtase_MsrA_sf"/>
</dbReference>
<keyword evidence="8" id="KW-1185">Reference proteome</keyword>
<dbReference type="Proteomes" id="UP001430065">
    <property type="component" value="Unassembled WGS sequence"/>
</dbReference>
<dbReference type="HAMAP" id="MF_01401">
    <property type="entry name" value="MsrA"/>
    <property type="match status" value="1"/>
</dbReference>
<keyword evidence="5" id="KW-0732">Signal</keyword>
<sequence length="240" mass="26093">MERSFMSIRRFKLFPVLASVLLMGGLGACTLATAGSDNAPLPDPAVDASTAQGDQTAVLAGGCFWGLQAVFQHVKGVKKVVAGYSGGQANTADYDRVSDGDTGHAESVKIVYDPSKVSYGQLLKVYFSVATDPTQLNRQGPDVGTQYRSAIFYGNDEQKRIASAYIAQLTAAHAFGDPIVTQVTPLKGFYDAEAYHQDYAKRHPNDRYIVFNDAPKVVHLQQQFPDLYVPDREVVSVTLH</sequence>
<evidence type="ECO:0000256" key="5">
    <source>
        <dbReference type="SAM" id="SignalP"/>
    </source>
</evidence>
<dbReference type="NCBIfam" id="TIGR00401">
    <property type="entry name" value="msrA"/>
    <property type="match status" value="1"/>
</dbReference>
<dbReference type="EC" id="1.8.4.11" evidence="4"/>
<dbReference type="SUPFAM" id="SSF55068">
    <property type="entry name" value="Peptide methionine sulfoxide reductase"/>
    <property type="match status" value="1"/>
</dbReference>
<dbReference type="Gene3D" id="3.30.1060.10">
    <property type="entry name" value="Peptide methionine sulphoxide reductase MsrA"/>
    <property type="match status" value="1"/>
</dbReference>
<evidence type="ECO:0000256" key="2">
    <source>
        <dbReference type="ARBA" id="ARBA00047806"/>
    </source>
</evidence>
<dbReference type="GO" id="GO:0008113">
    <property type="term" value="F:peptide-methionine (S)-S-oxide reductase activity"/>
    <property type="evidence" value="ECO:0007669"/>
    <property type="project" value="UniProtKB-EC"/>
</dbReference>
<organism evidence="7 8">
    <name type="scientific">Dyella kyungheensis</name>
    <dbReference type="NCBI Taxonomy" id="1242174"/>
    <lineage>
        <taxon>Bacteria</taxon>
        <taxon>Pseudomonadati</taxon>
        <taxon>Pseudomonadota</taxon>
        <taxon>Gammaproteobacteria</taxon>
        <taxon>Lysobacterales</taxon>
        <taxon>Rhodanobacteraceae</taxon>
        <taxon>Dyella</taxon>
    </lineage>
</organism>
<feature type="signal peptide" evidence="5">
    <location>
        <begin position="1"/>
        <end position="34"/>
    </location>
</feature>
<name>A0ABS2JQ29_9GAMM</name>
<feature type="active site" evidence="4">
    <location>
        <position position="63"/>
    </location>
</feature>
<comment type="similarity">
    <text evidence="4">Belongs to the MsrA Met sulfoxide reductase family.</text>
</comment>
<protein>
    <recommendedName>
        <fullName evidence="4">Peptide methionine sulfoxide reductase MsrA</fullName>
        <shortName evidence="4">Protein-methionine-S-oxide reductase</shortName>
        <ecNumber evidence="4">1.8.4.11</ecNumber>
    </recommendedName>
    <alternativeName>
        <fullName evidence="4">Peptide-methionine (S)-S-oxide reductase</fullName>
        <shortName evidence="4">Peptide Met(O) reductase</shortName>
    </alternativeName>
</protein>
<dbReference type="PANTHER" id="PTHR43774:SF1">
    <property type="entry name" value="PEPTIDE METHIONINE SULFOXIDE REDUCTASE MSRA 2"/>
    <property type="match status" value="1"/>
</dbReference>
<dbReference type="PANTHER" id="PTHR43774">
    <property type="entry name" value="PEPTIDE METHIONINE SULFOXIDE REDUCTASE"/>
    <property type="match status" value="1"/>
</dbReference>
<evidence type="ECO:0000313" key="7">
    <source>
        <dbReference type="EMBL" id="MBM7121132.1"/>
    </source>
</evidence>
<gene>
    <name evidence="4 7" type="primary">msrA</name>
    <name evidence="7" type="ORF">ISP20_08150</name>
</gene>
<proteinExistence type="inferred from homology"/>
<comment type="catalytic activity">
    <reaction evidence="2 4">
        <text>L-methionyl-[protein] + [thioredoxin]-disulfide + H2O = L-methionyl-(S)-S-oxide-[protein] + [thioredoxin]-dithiol</text>
        <dbReference type="Rhea" id="RHEA:14217"/>
        <dbReference type="Rhea" id="RHEA-COMP:10698"/>
        <dbReference type="Rhea" id="RHEA-COMP:10700"/>
        <dbReference type="Rhea" id="RHEA-COMP:12313"/>
        <dbReference type="Rhea" id="RHEA-COMP:12315"/>
        <dbReference type="ChEBI" id="CHEBI:15377"/>
        <dbReference type="ChEBI" id="CHEBI:16044"/>
        <dbReference type="ChEBI" id="CHEBI:29950"/>
        <dbReference type="ChEBI" id="CHEBI:44120"/>
        <dbReference type="ChEBI" id="CHEBI:50058"/>
        <dbReference type="EC" id="1.8.4.11"/>
    </reaction>
</comment>
<evidence type="ECO:0000313" key="8">
    <source>
        <dbReference type="Proteomes" id="UP001430065"/>
    </source>
</evidence>